<dbReference type="InterPro" id="IPR010354">
    <property type="entry name" value="Oleate_hydratase"/>
</dbReference>
<sequence length="594" mass="67939">MVDMYYSYGNYEAFARPKKPENVENKSAYLIGSGLASLAAACFLIRDGQMEGSKIHILEELPKAGGSLDGENMPLKGYVVRGGREMENHFECLWDLFRSIPSLEIDHASVLDEFYWLNKEDPNYSRCRVIEKQGQRLVTDGDFTLTKTAIKEILDLCLTNEEDLDDVKITDVFSDDFFNSNFWIYWKTMFAFEPWHSAMEMRRYLMRFVHHIGGLADFSALKFTKYNQYESLVLPMVEYLKSHGVQFEYDVKVEDIKVDVTTSQKIAREILIDRNGNAESIKLTINDLVFVTNGSITESSTYGDNDTPAPPTDELGGSWTLWKNLARQSPEFGNPDKFCQNIPKKSWFVSATSTTNNKDIIDTIESICKRDPLAGKTVTGGIITINDSAWQISFTINRQQQFKDQPKNEISTWIYALYSDVNGNYIKKPITECSGNEICQEWLYHLGVPTDKIEDLAKHASNTIPVYMPYITSYFMTRAIGDRPLVVPHQSQNLAFIGNFAETERDTVFTTEYSVRTAMEAVYQLLNIDRGIPEVINSTFDLRVLMDAVYELNDHQDLREITKDSKMQKLALAGFLKKIKGTYIESLLKEHKLL</sequence>
<comment type="caution">
    <text evidence="1">The sequence shown here is derived from an EMBL/GenBank/DDBJ whole genome shotgun (WGS) entry which is preliminary data.</text>
</comment>
<name>A0ABC9PX49_STAA5</name>
<dbReference type="AlphaFoldDB" id="A0ABC9PX49"/>
<dbReference type="EMBL" id="AIDT01000024">
    <property type="protein sequence ID" value="EIA13116.1"/>
    <property type="molecule type" value="Genomic_DNA"/>
</dbReference>
<dbReference type="PANTHER" id="PTHR37417:SF3">
    <property type="entry name" value="MYOSIN-CROSSREACTIVE PROTEIN"/>
    <property type="match status" value="1"/>
</dbReference>
<accession>A0ABC9PX49</accession>
<dbReference type="Pfam" id="PF06100">
    <property type="entry name" value="MCRA"/>
    <property type="match status" value="1"/>
</dbReference>
<dbReference type="Proteomes" id="UP000003093">
    <property type="component" value="Unassembled WGS sequence"/>
</dbReference>
<gene>
    <name evidence="1" type="ORF">ST398NM02_0119</name>
</gene>
<protein>
    <submittedName>
        <fullName evidence="1">Myosin-crossreactive antigen</fullName>
    </submittedName>
</protein>
<proteinExistence type="predicted"/>
<dbReference type="NCBIfam" id="NF010584">
    <property type="entry name" value="PRK13977.1"/>
    <property type="match status" value="1"/>
</dbReference>
<evidence type="ECO:0000313" key="2">
    <source>
        <dbReference type="Proteomes" id="UP000003093"/>
    </source>
</evidence>
<organism evidence="1 2">
    <name type="scientific">Staphylococcus aureus subsp. aureus DR10</name>
    <dbReference type="NCBI Taxonomy" id="1155079"/>
    <lineage>
        <taxon>Bacteria</taxon>
        <taxon>Bacillati</taxon>
        <taxon>Bacillota</taxon>
        <taxon>Bacilli</taxon>
        <taxon>Bacillales</taxon>
        <taxon>Staphylococcaceae</taxon>
        <taxon>Staphylococcus</taxon>
    </lineage>
</organism>
<reference evidence="1 2" key="1">
    <citation type="journal article" date="2012" name="MBio">
        <title>Identification of a highly transmissible animal-independent Staphylococcus aureus ST398 clone with distinct genomic and cell adhesion properties.</title>
        <authorList>
            <person name="Uhlemann A.C."/>
            <person name="Porcella S.F."/>
            <person name="Trivedi S."/>
            <person name="Sullivan S.B."/>
            <person name="Hafer C."/>
            <person name="Kennedy A.D."/>
            <person name="Barbian K.D."/>
            <person name="McCarthy A.J."/>
            <person name="Street C."/>
            <person name="Hirschberg D.L."/>
            <person name="Lipkin W.I."/>
            <person name="Lindsay J.A."/>
            <person name="DeLeo F.R."/>
            <person name="Lowy F.D."/>
        </authorList>
    </citation>
    <scope>NUCLEOTIDE SEQUENCE [LARGE SCALE GENOMIC DNA]</scope>
    <source>
        <strain evidence="1 2">DR10</strain>
    </source>
</reference>
<dbReference type="PANTHER" id="PTHR37417">
    <property type="entry name" value="67 KDA MYOSIN-CROSS-REACTIVE ANTIGEN FAMILY PROTEIN (AFU_ORTHOLOGUE AFUA_5G09970)"/>
    <property type="match status" value="1"/>
</dbReference>
<dbReference type="InterPro" id="IPR036188">
    <property type="entry name" value="FAD/NAD-bd_sf"/>
</dbReference>
<dbReference type="Gene3D" id="3.50.50.60">
    <property type="entry name" value="FAD/NAD(P)-binding domain"/>
    <property type="match status" value="3"/>
</dbReference>
<dbReference type="SUPFAM" id="SSF51905">
    <property type="entry name" value="FAD/NAD(P)-binding domain"/>
    <property type="match status" value="1"/>
</dbReference>
<evidence type="ECO:0000313" key="1">
    <source>
        <dbReference type="EMBL" id="EIA13116.1"/>
    </source>
</evidence>